<keyword evidence="2" id="KW-1185">Reference proteome</keyword>
<gene>
    <name evidence="1" type="ORF">JK361_07145</name>
</gene>
<evidence type="ECO:0000313" key="1">
    <source>
        <dbReference type="EMBL" id="MBL1104379.1"/>
    </source>
</evidence>
<name>A0ABS1NWJ4_9ACTN</name>
<dbReference type="Proteomes" id="UP000621386">
    <property type="component" value="Unassembled WGS sequence"/>
</dbReference>
<protein>
    <submittedName>
        <fullName evidence="1">Uncharacterized protein</fullName>
    </submittedName>
</protein>
<reference evidence="1 2" key="1">
    <citation type="submission" date="2021-01" db="EMBL/GenBank/DDBJ databases">
        <title>WGS of actinomycetes isolated from Thailand.</title>
        <authorList>
            <person name="Thawai C."/>
        </authorList>
    </citation>
    <scope>NUCLEOTIDE SEQUENCE [LARGE SCALE GENOMIC DNA]</scope>
    <source>
        <strain evidence="1 2">CH5-8</strain>
    </source>
</reference>
<organism evidence="1 2">
    <name type="scientific">Streptomyces musisoli</name>
    <dbReference type="NCBI Taxonomy" id="2802280"/>
    <lineage>
        <taxon>Bacteria</taxon>
        <taxon>Bacillati</taxon>
        <taxon>Actinomycetota</taxon>
        <taxon>Actinomycetes</taxon>
        <taxon>Kitasatosporales</taxon>
        <taxon>Streptomycetaceae</taxon>
        <taxon>Streptomyces</taxon>
    </lineage>
</organism>
<evidence type="ECO:0000313" key="2">
    <source>
        <dbReference type="Proteomes" id="UP000621386"/>
    </source>
</evidence>
<comment type="caution">
    <text evidence="1">The sequence shown here is derived from an EMBL/GenBank/DDBJ whole genome shotgun (WGS) entry which is preliminary data.</text>
</comment>
<proteinExistence type="predicted"/>
<accession>A0ABS1NWJ4</accession>
<dbReference type="RefSeq" id="WP_201814794.1">
    <property type="nucleotide sequence ID" value="NZ_JAERRH010000002.1"/>
</dbReference>
<dbReference type="EMBL" id="JAERRH010000002">
    <property type="protein sequence ID" value="MBL1104379.1"/>
    <property type="molecule type" value="Genomic_DNA"/>
</dbReference>
<sequence length="223" mass="23167">MLAATIALGGASGGSAVAAGTGQGAGEAQTAKSCGGVNLSGSLPAPPAGMAVQQQVTIGDDCKPKLGAVRYVPAGSATKAVEGAGTDAAAAGTHQLRTWNEMYDCCNIRMTGLYTTSTWDTASGRVVDAATRARQEWNREPWNAGWSLLSSSEKDDCATDCAVVNSEAYASFTYAGIFDPSGTVYANTHHSYVRIDAGSGASCHFDVELKHTFIGWNWRRGCE</sequence>